<gene>
    <name evidence="1" type="ORF">PMF13cell1_00550</name>
</gene>
<evidence type="ECO:0000313" key="2">
    <source>
        <dbReference type="Proteomes" id="UP000289794"/>
    </source>
</evidence>
<accession>A0A4P6LSA0</accession>
<dbReference type="InterPro" id="IPR045722">
    <property type="entry name" value="DUF6076"/>
</dbReference>
<evidence type="ECO:0000313" key="1">
    <source>
        <dbReference type="EMBL" id="QBE95051.1"/>
    </source>
</evidence>
<sequence>MEQYPFIKVFEGSDKLIYSMVYAYPDKVTQYAQKFIGNGLIEFVEMDFEEYTTLLTEMKAIPLTMENYQTIRNKIFDVAQTIAGKHRYVYFFLVGLLNNILKEPIYAKDEFEAALLRPLTICIEELEHILELQEVCAKAVTTCLDKESRSDKEMSQRLCEFVSQHPGFGEAVVKIKYELLPKKNGKVDMDTLKDIHDWNLRETDELLEIMHQDGEGVSLMPYYLFEYLDEILYFEFTEMLKNAQFIKRCKLCSRYFVLTDKRKRDFCDRPYKGNRTCKQVGAKLFYDQGMQGNDYLLAFLAEYNKVYSRRYRADNKLPEEFSGKDMSSEEYAQWAKLARQARSDYLDGKITGEEMLEKIKME</sequence>
<dbReference type="EMBL" id="CP035945">
    <property type="protein sequence ID" value="QBE95051.1"/>
    <property type="molecule type" value="Genomic_DNA"/>
</dbReference>
<dbReference type="KEGG" id="bpro:PMF13cell1_00550"/>
<dbReference type="RefSeq" id="WP_130182943.1">
    <property type="nucleotide sequence ID" value="NZ_JBCITU010000027.1"/>
</dbReference>
<name>A0A4P6LSA0_9FIRM</name>
<dbReference type="Pfam" id="PF19553">
    <property type="entry name" value="DUF6076"/>
    <property type="match status" value="1"/>
</dbReference>
<dbReference type="AlphaFoldDB" id="A0A4P6LSA0"/>
<reference evidence="1 2" key="1">
    <citation type="submission" date="2019-01" db="EMBL/GenBank/DDBJ databases">
        <title>PMF-metabolizing Aryl O-demethylase.</title>
        <authorList>
            <person name="Kim M."/>
        </authorList>
    </citation>
    <scope>NUCLEOTIDE SEQUENCE [LARGE SCALE GENOMIC DNA]</scope>
    <source>
        <strain evidence="1 2">PMF1</strain>
    </source>
</reference>
<organism evidence="1 2">
    <name type="scientific">Blautia producta</name>
    <dbReference type="NCBI Taxonomy" id="33035"/>
    <lineage>
        <taxon>Bacteria</taxon>
        <taxon>Bacillati</taxon>
        <taxon>Bacillota</taxon>
        <taxon>Clostridia</taxon>
        <taxon>Lachnospirales</taxon>
        <taxon>Lachnospiraceae</taxon>
        <taxon>Blautia</taxon>
    </lineage>
</organism>
<proteinExistence type="predicted"/>
<dbReference type="Proteomes" id="UP000289794">
    <property type="component" value="Chromosome"/>
</dbReference>
<protein>
    <submittedName>
        <fullName evidence="1">Uncharacterized protein</fullName>
    </submittedName>
</protein>